<dbReference type="OrthoDB" id="6427243at2759"/>
<organism evidence="2 3">
    <name type="scientific">Araneus ventricosus</name>
    <name type="common">Orbweaver spider</name>
    <name type="synonym">Epeira ventricosa</name>
    <dbReference type="NCBI Taxonomy" id="182803"/>
    <lineage>
        <taxon>Eukaryota</taxon>
        <taxon>Metazoa</taxon>
        <taxon>Ecdysozoa</taxon>
        <taxon>Arthropoda</taxon>
        <taxon>Chelicerata</taxon>
        <taxon>Arachnida</taxon>
        <taxon>Araneae</taxon>
        <taxon>Araneomorphae</taxon>
        <taxon>Entelegynae</taxon>
        <taxon>Araneoidea</taxon>
        <taxon>Araneidae</taxon>
        <taxon>Araneus</taxon>
    </lineage>
</organism>
<feature type="domain" description="Double jelly roll-like" evidence="1">
    <location>
        <begin position="154"/>
        <end position="269"/>
    </location>
</feature>
<dbReference type="Pfam" id="PF21738">
    <property type="entry name" value="DJR-like_dom"/>
    <property type="match status" value="1"/>
</dbReference>
<evidence type="ECO:0000313" key="3">
    <source>
        <dbReference type="Proteomes" id="UP000499080"/>
    </source>
</evidence>
<comment type="caution">
    <text evidence="2">The sequence shown here is derived from an EMBL/GenBank/DDBJ whole genome shotgun (WGS) entry which is preliminary data.</text>
</comment>
<accession>A0A4Y2JSS7</accession>
<keyword evidence="3" id="KW-1185">Reference proteome</keyword>
<sequence>MEKIWEFTKISNYYENDIERVYYKEHKVDGVVIDPDKTPQMYTFTISDTNDAILFSEGYICIDVKILNNSEDNVTLVNTGNLFPKAAFYIGGHTVEEIMKPSLVHYIHSLGNFTNDFISSVATNMFIFKDTVDSADREPFTFVGNHGDTEKMPSLIKKMKLNDKYNKGFDQRYNLTKNSKLNKIIIPLNQMFRFFNDFRKLMTGIEVKFEFMRNELTSNMLYTDVLNKNYNVSIPKITMWLPHVRLNPEASSKYLKFLESNVNLEIGWTAPILRECGPYKDDSGTISVKFTAEDILSIFVIPQYI</sequence>
<evidence type="ECO:0000259" key="1">
    <source>
        <dbReference type="Pfam" id="PF21738"/>
    </source>
</evidence>
<dbReference type="Proteomes" id="UP000499080">
    <property type="component" value="Unassembled WGS sequence"/>
</dbReference>
<dbReference type="PANTHER" id="PTHR36159:SF1">
    <property type="entry name" value="RETROVIRUS-RELATED POL POLYPROTEIN FROM TRANSPOSON 412-LIKE PROTEIN"/>
    <property type="match status" value="1"/>
</dbReference>
<dbReference type="EMBL" id="BGPR01003782">
    <property type="protein sequence ID" value="GBM92372.1"/>
    <property type="molecule type" value="Genomic_DNA"/>
</dbReference>
<evidence type="ECO:0000313" key="2">
    <source>
        <dbReference type="EMBL" id="GBM92372.1"/>
    </source>
</evidence>
<proteinExistence type="predicted"/>
<gene>
    <name evidence="2" type="ORF">AVEN_9211_1</name>
</gene>
<dbReference type="PANTHER" id="PTHR36159">
    <property type="entry name" value="PROTEIN CBG23766"/>
    <property type="match status" value="1"/>
</dbReference>
<dbReference type="InterPro" id="IPR049512">
    <property type="entry name" value="DJR-like_dom"/>
</dbReference>
<reference evidence="2 3" key="1">
    <citation type="journal article" date="2019" name="Sci. Rep.">
        <title>Orb-weaving spider Araneus ventricosus genome elucidates the spidroin gene catalogue.</title>
        <authorList>
            <person name="Kono N."/>
            <person name="Nakamura H."/>
            <person name="Ohtoshi R."/>
            <person name="Moran D.A.P."/>
            <person name="Shinohara A."/>
            <person name="Yoshida Y."/>
            <person name="Fujiwara M."/>
            <person name="Mori M."/>
            <person name="Tomita M."/>
            <person name="Arakawa K."/>
        </authorList>
    </citation>
    <scope>NUCLEOTIDE SEQUENCE [LARGE SCALE GENOMIC DNA]</scope>
</reference>
<dbReference type="AlphaFoldDB" id="A0A4Y2JSS7"/>
<protein>
    <recommendedName>
        <fullName evidence="1">Double jelly roll-like domain-containing protein</fullName>
    </recommendedName>
</protein>
<name>A0A4Y2JSS7_ARAVE</name>